<dbReference type="Gene3D" id="3.10.490.10">
    <property type="entry name" value="Gamma-glutamyl cyclotransferase-like"/>
    <property type="match status" value="1"/>
</dbReference>
<dbReference type="InterPro" id="IPR036568">
    <property type="entry name" value="GGCT-like_sf"/>
</dbReference>
<dbReference type="Proteomes" id="UP000187485">
    <property type="component" value="Unassembled WGS sequence"/>
</dbReference>
<evidence type="ECO:0000313" key="4">
    <source>
        <dbReference type="EMBL" id="GAV21979.1"/>
    </source>
</evidence>
<dbReference type="Pfam" id="PF06094">
    <property type="entry name" value="GGACT"/>
    <property type="match status" value="1"/>
</dbReference>
<evidence type="ECO:0000256" key="2">
    <source>
        <dbReference type="ARBA" id="ARBA00030602"/>
    </source>
</evidence>
<reference evidence="5" key="1">
    <citation type="submission" date="2016-12" db="EMBL/GenBank/DDBJ databases">
        <title>Draft Genome Sequences od Carboxydothermus pertinax and islandicus, Hydrogenogenic Carboxydotrophic Bacteria.</title>
        <authorList>
            <person name="Fukuyama Y."/>
            <person name="Ohmae K."/>
            <person name="Yoneda Y."/>
            <person name="Yoshida T."/>
            <person name="Sako Y."/>
        </authorList>
    </citation>
    <scope>NUCLEOTIDE SEQUENCE [LARGE SCALE GENOMIC DNA]</scope>
    <source>
        <strain evidence="5">Ug1</strain>
    </source>
</reference>
<feature type="domain" description="Gamma-glutamylcyclotransferase AIG2-like" evidence="3">
    <location>
        <begin position="3"/>
        <end position="120"/>
    </location>
</feature>
<dbReference type="CDD" id="cd06661">
    <property type="entry name" value="GGCT_like"/>
    <property type="match status" value="1"/>
</dbReference>
<keyword evidence="1 4" id="KW-0808">Transferase</keyword>
<accession>A0A1L8CT32</accession>
<dbReference type="EMBL" id="BDJK01000006">
    <property type="protein sequence ID" value="GAV21979.1"/>
    <property type="molecule type" value="Genomic_DNA"/>
</dbReference>
<dbReference type="STRING" id="870242.cpu_04890"/>
<proteinExistence type="predicted"/>
<dbReference type="SUPFAM" id="SSF110857">
    <property type="entry name" value="Gamma-glutamyl cyclotransferase-like"/>
    <property type="match status" value="1"/>
</dbReference>
<dbReference type="InterPro" id="IPR013024">
    <property type="entry name" value="GGCT-like"/>
</dbReference>
<dbReference type="GO" id="GO:0016740">
    <property type="term" value="F:transferase activity"/>
    <property type="evidence" value="ECO:0007669"/>
    <property type="project" value="UniProtKB-KW"/>
</dbReference>
<dbReference type="AlphaFoldDB" id="A0A1L8CT32"/>
<sequence>MKVFVYGTLMQNQKANFLLSRQKFLGPGEIYGFSLFKVSNWYPGVVRREGDRVKGEIYELVYEPEKTLARLDDYEGEGSLYQRILTKAIDLMDEEHEVFVYVYNGTVDEEKYIPYDQQPWQG</sequence>
<dbReference type="InterPro" id="IPR045038">
    <property type="entry name" value="AIG2-like"/>
</dbReference>
<dbReference type="PANTHER" id="PTHR31544">
    <property type="entry name" value="AIG2-LIKE PROTEIN D"/>
    <property type="match status" value="1"/>
</dbReference>
<gene>
    <name evidence="4" type="ORF">cpu_04890</name>
</gene>
<name>A0A1L8CT32_9THEO</name>
<protein>
    <recommendedName>
        <fullName evidence="2">Putative gamma-glutamylcyclotransferase</fullName>
    </recommendedName>
</protein>
<dbReference type="OrthoDB" id="8538589at2"/>
<keyword evidence="5" id="KW-1185">Reference proteome</keyword>
<dbReference type="RefSeq" id="WP_075858407.1">
    <property type="nucleotide sequence ID" value="NZ_BDJK01000006.1"/>
</dbReference>
<organism evidence="4 5">
    <name type="scientific">Carboxydothermus pertinax</name>
    <dbReference type="NCBI Taxonomy" id="870242"/>
    <lineage>
        <taxon>Bacteria</taxon>
        <taxon>Bacillati</taxon>
        <taxon>Bacillota</taxon>
        <taxon>Clostridia</taxon>
        <taxon>Thermoanaerobacterales</taxon>
        <taxon>Thermoanaerobacteraceae</taxon>
        <taxon>Carboxydothermus</taxon>
    </lineage>
</organism>
<evidence type="ECO:0000256" key="1">
    <source>
        <dbReference type="ARBA" id="ARBA00022679"/>
    </source>
</evidence>
<evidence type="ECO:0000259" key="3">
    <source>
        <dbReference type="Pfam" id="PF06094"/>
    </source>
</evidence>
<comment type="caution">
    <text evidence="4">The sequence shown here is derived from an EMBL/GenBank/DDBJ whole genome shotgun (WGS) entry which is preliminary data.</text>
</comment>
<evidence type="ECO:0000313" key="5">
    <source>
        <dbReference type="Proteomes" id="UP000187485"/>
    </source>
</evidence>
<dbReference type="PANTHER" id="PTHR31544:SF2">
    <property type="entry name" value="AIG2-LIKE PROTEIN D"/>
    <property type="match status" value="1"/>
</dbReference>
<dbReference type="InterPro" id="IPR009288">
    <property type="entry name" value="AIG2-like_dom"/>
</dbReference>